<keyword evidence="4" id="KW-0812">Transmembrane</keyword>
<keyword evidence="6" id="KW-1185">Reference proteome</keyword>
<dbReference type="EMBL" id="JAQJAC010000003">
    <property type="protein sequence ID" value="KAJ5589681.1"/>
    <property type="molecule type" value="Genomic_DNA"/>
</dbReference>
<feature type="transmembrane region" description="Helical" evidence="4">
    <location>
        <begin position="288"/>
        <end position="306"/>
    </location>
</feature>
<feature type="transmembrane region" description="Helical" evidence="4">
    <location>
        <begin position="165"/>
        <end position="188"/>
    </location>
</feature>
<dbReference type="PANTHER" id="PTHR11360">
    <property type="entry name" value="MONOCARBOXYLATE TRANSPORTER"/>
    <property type="match status" value="1"/>
</dbReference>
<keyword evidence="4" id="KW-1133">Transmembrane helix</keyword>
<comment type="caution">
    <text evidence="5">The sequence shown here is derived from an EMBL/GenBank/DDBJ whole genome shotgun (WGS) entry which is preliminary data.</text>
</comment>
<dbReference type="InterPro" id="IPR050327">
    <property type="entry name" value="Proton-linked_MCT"/>
</dbReference>
<dbReference type="GO" id="GO:0022857">
    <property type="term" value="F:transmembrane transporter activity"/>
    <property type="evidence" value="ECO:0007669"/>
    <property type="project" value="InterPro"/>
</dbReference>
<gene>
    <name evidence="5" type="ORF">N7450_003653</name>
</gene>
<feature type="transmembrane region" description="Helical" evidence="4">
    <location>
        <begin position="257"/>
        <end position="281"/>
    </location>
</feature>
<feature type="transmembrane region" description="Helical" evidence="4">
    <location>
        <begin position="129"/>
        <end position="158"/>
    </location>
</feature>
<evidence type="ECO:0000313" key="6">
    <source>
        <dbReference type="Proteomes" id="UP001216150"/>
    </source>
</evidence>
<feature type="transmembrane region" description="Helical" evidence="4">
    <location>
        <begin position="378"/>
        <end position="398"/>
    </location>
</feature>
<organism evidence="5 6">
    <name type="scientific">Penicillium hetheringtonii</name>
    <dbReference type="NCBI Taxonomy" id="911720"/>
    <lineage>
        <taxon>Eukaryota</taxon>
        <taxon>Fungi</taxon>
        <taxon>Dikarya</taxon>
        <taxon>Ascomycota</taxon>
        <taxon>Pezizomycotina</taxon>
        <taxon>Eurotiomycetes</taxon>
        <taxon>Eurotiomycetidae</taxon>
        <taxon>Eurotiales</taxon>
        <taxon>Aspergillaceae</taxon>
        <taxon>Penicillium</taxon>
    </lineage>
</organism>
<dbReference type="SUPFAM" id="SSF103473">
    <property type="entry name" value="MFS general substrate transporter"/>
    <property type="match status" value="1"/>
</dbReference>
<proteinExistence type="inferred from homology"/>
<protein>
    <submittedName>
        <fullName evidence="5">Monocarboxylate permease</fullName>
    </submittedName>
</protein>
<accession>A0AAD6GSL8</accession>
<feature type="transmembrane region" description="Helical" evidence="4">
    <location>
        <begin position="225"/>
        <end position="245"/>
    </location>
</feature>
<feature type="transmembrane region" description="Helical" evidence="4">
    <location>
        <begin position="352"/>
        <end position="372"/>
    </location>
</feature>
<dbReference type="Gene3D" id="1.20.1250.20">
    <property type="entry name" value="MFS general substrate transporter like domains"/>
    <property type="match status" value="2"/>
</dbReference>
<feature type="transmembrane region" description="Helical" evidence="4">
    <location>
        <begin position="104"/>
        <end position="123"/>
    </location>
</feature>
<feature type="transmembrane region" description="Helical" evidence="4">
    <location>
        <begin position="312"/>
        <end position="331"/>
    </location>
</feature>
<feature type="transmembrane region" description="Helical" evidence="4">
    <location>
        <begin position="37"/>
        <end position="58"/>
    </location>
</feature>
<reference evidence="5 6" key="1">
    <citation type="journal article" date="2023" name="IMA Fungus">
        <title>Comparative genomic study of the Penicillium genus elucidates a diverse pangenome and 15 lateral gene transfer events.</title>
        <authorList>
            <person name="Petersen C."/>
            <person name="Sorensen T."/>
            <person name="Nielsen M.R."/>
            <person name="Sondergaard T.E."/>
            <person name="Sorensen J.L."/>
            <person name="Fitzpatrick D.A."/>
            <person name="Frisvad J.C."/>
            <person name="Nielsen K.L."/>
        </authorList>
    </citation>
    <scope>NUCLEOTIDE SEQUENCE [LARGE SCALE GENOMIC DNA]</scope>
    <source>
        <strain evidence="5 6">IBT 29057</strain>
    </source>
</reference>
<dbReference type="Proteomes" id="UP001216150">
    <property type="component" value="Unassembled WGS sequence"/>
</dbReference>
<dbReference type="Pfam" id="PF07690">
    <property type="entry name" value="MFS_1"/>
    <property type="match status" value="1"/>
</dbReference>
<dbReference type="PANTHER" id="PTHR11360:SF234">
    <property type="entry name" value="MFS-TYPE TRANSPORTER DBAD-RELATED"/>
    <property type="match status" value="1"/>
</dbReference>
<evidence type="ECO:0000256" key="4">
    <source>
        <dbReference type="SAM" id="Phobius"/>
    </source>
</evidence>
<comment type="similarity">
    <text evidence="2">Belongs to the major facilitator superfamily. Monocarboxylate porter (TC 2.A.1.13) family.</text>
</comment>
<dbReference type="InterPro" id="IPR011701">
    <property type="entry name" value="MFS"/>
</dbReference>
<evidence type="ECO:0000256" key="1">
    <source>
        <dbReference type="ARBA" id="ARBA00004141"/>
    </source>
</evidence>
<comment type="subcellular location">
    <subcellularLocation>
        <location evidence="1">Membrane</location>
        <topology evidence="1">Multi-pass membrane protein</topology>
    </subcellularLocation>
</comment>
<name>A0AAD6GSL8_9EURO</name>
<dbReference type="InterPro" id="IPR036259">
    <property type="entry name" value="MFS_trans_sf"/>
</dbReference>
<evidence type="ECO:0000256" key="3">
    <source>
        <dbReference type="SAM" id="MobiDB-lite"/>
    </source>
</evidence>
<evidence type="ECO:0000313" key="5">
    <source>
        <dbReference type="EMBL" id="KAJ5589681.1"/>
    </source>
</evidence>
<feature type="transmembrane region" description="Helical" evidence="4">
    <location>
        <begin position="200"/>
        <end position="218"/>
    </location>
</feature>
<feature type="transmembrane region" description="Helical" evidence="4">
    <location>
        <begin position="78"/>
        <end position="97"/>
    </location>
</feature>
<evidence type="ECO:0000256" key="2">
    <source>
        <dbReference type="ARBA" id="ARBA00006727"/>
    </source>
</evidence>
<sequence>MGINRNSDDVPLEPTGSSASGSCPGNEKLIFGQGYRAWAQAFGSFMVFFSIGGMINMYGVYQQAYQVEGKLGASESAISWIGSVQSSLCLVLGIIAGPLCDHGYFYYLVYSGIFFVVLGQMMLSLCTSYYQIFLSQGICMGFGSGLVFLPAFCVLVPYFDRQLEIAVGIAAMGGGVGAIALQIIFSQIIDKVGFPWTTRVIGLVLMVPLLIAAAILRVKKKPASVVFLLGVVMATISITSPGYYIQGYAYAINIQDTALISYLLPIYMAAYTCGCFGLNALAKWLGPFNVTSVAVLLSGALSWALVDLRNEGGLVFLVFCFGFLSAAVSSLPPACYVKMCPDLSRVGSRMGCGYVASTIGSLVGAPIAGAILDRYRYNALWMFTASMSLAGGALFFISRGLYGGWRMRITA</sequence>
<keyword evidence="4" id="KW-0472">Membrane</keyword>
<dbReference type="GO" id="GO:0016020">
    <property type="term" value="C:membrane"/>
    <property type="evidence" value="ECO:0007669"/>
    <property type="project" value="UniProtKB-SubCell"/>
</dbReference>
<feature type="region of interest" description="Disordered" evidence="3">
    <location>
        <begin position="1"/>
        <end position="21"/>
    </location>
</feature>
<dbReference type="AlphaFoldDB" id="A0AAD6GSL8"/>